<dbReference type="InterPro" id="IPR053147">
    <property type="entry name" value="Hsp_HslJ-like"/>
</dbReference>
<proteinExistence type="predicted"/>
<organism evidence="2 3">
    <name type="scientific">Xylanibacter caecicola</name>
    <dbReference type="NCBI Taxonomy" id="2736294"/>
    <lineage>
        <taxon>Bacteria</taxon>
        <taxon>Pseudomonadati</taxon>
        <taxon>Bacteroidota</taxon>
        <taxon>Bacteroidia</taxon>
        <taxon>Bacteroidales</taxon>
        <taxon>Prevotellaceae</taxon>
        <taxon>Xylanibacter</taxon>
    </lineage>
</organism>
<dbReference type="Proteomes" id="UP000820977">
    <property type="component" value="Unassembled WGS sequence"/>
</dbReference>
<sequence length="145" mass="15266">MKKFLTFIMASGFAVFMGSCGSSKSAAALSAIGGEWDVMEIDGSPVKVVEGQDAPFMGFDVAGKLVYGSAGCNRLTGGLNADAKTGKINFGALGSTRMMCHDMTNEDNMLRALGEITGYKIKADGTMTFGNDADKVLMVLKKRAK</sequence>
<reference evidence="2 3" key="1">
    <citation type="submission" date="2020-05" db="EMBL/GenBank/DDBJ databases">
        <title>Distinct polysaccharide utilization as determinants for interspecies competition between intestinal Prevotella spp.</title>
        <authorList>
            <person name="Galvez E.J.C."/>
            <person name="Iljazovic A."/>
            <person name="Strowig T."/>
        </authorList>
    </citation>
    <scope>NUCLEOTIDE SEQUENCE [LARGE SCALE GENOMIC DNA]</scope>
    <source>
        <strain evidence="2 3">PCHR</strain>
    </source>
</reference>
<dbReference type="EMBL" id="JABKKJ010000002">
    <property type="protein sequence ID" value="NPE24292.1"/>
    <property type="molecule type" value="Genomic_DNA"/>
</dbReference>
<dbReference type="RefSeq" id="WP_172343795.1">
    <property type="nucleotide sequence ID" value="NZ_CASYYZ010000007.1"/>
</dbReference>
<dbReference type="InterPro" id="IPR005184">
    <property type="entry name" value="DUF306_Meta_HslJ"/>
</dbReference>
<keyword evidence="3" id="KW-1185">Reference proteome</keyword>
<protein>
    <submittedName>
        <fullName evidence="2">META domain-containing protein</fullName>
    </submittedName>
</protein>
<evidence type="ECO:0000313" key="2">
    <source>
        <dbReference type="EMBL" id="NPE24292.1"/>
    </source>
</evidence>
<accession>A0ABX2B1M0</accession>
<gene>
    <name evidence="2" type="ORF">HPS54_01945</name>
</gene>
<comment type="caution">
    <text evidence="2">The sequence shown here is derived from an EMBL/GenBank/DDBJ whole genome shotgun (WGS) entry which is preliminary data.</text>
</comment>
<dbReference type="PROSITE" id="PS51257">
    <property type="entry name" value="PROKAR_LIPOPROTEIN"/>
    <property type="match status" value="1"/>
</dbReference>
<dbReference type="Gene3D" id="2.40.128.270">
    <property type="match status" value="1"/>
</dbReference>
<dbReference type="PANTHER" id="PTHR35535:SF1">
    <property type="entry name" value="HEAT SHOCK PROTEIN HSLJ"/>
    <property type="match status" value="1"/>
</dbReference>
<dbReference type="InterPro" id="IPR038670">
    <property type="entry name" value="HslJ-like_sf"/>
</dbReference>
<name>A0ABX2B1M0_9BACT</name>
<dbReference type="PANTHER" id="PTHR35535">
    <property type="entry name" value="HEAT SHOCK PROTEIN HSLJ"/>
    <property type="match status" value="1"/>
</dbReference>
<feature type="domain" description="DUF306" evidence="1">
    <location>
        <begin position="32"/>
        <end position="140"/>
    </location>
</feature>
<dbReference type="Pfam" id="PF03724">
    <property type="entry name" value="META"/>
    <property type="match status" value="1"/>
</dbReference>
<evidence type="ECO:0000259" key="1">
    <source>
        <dbReference type="Pfam" id="PF03724"/>
    </source>
</evidence>
<evidence type="ECO:0000313" key="3">
    <source>
        <dbReference type="Proteomes" id="UP000820977"/>
    </source>
</evidence>